<reference evidence="2" key="4">
    <citation type="submission" date="2019-03" db="UniProtKB">
        <authorList>
            <consortium name="EnsemblPlants"/>
        </authorList>
    </citation>
    <scope>IDENTIFICATION</scope>
</reference>
<protein>
    <submittedName>
        <fullName evidence="2">Uncharacterized protein</fullName>
    </submittedName>
</protein>
<dbReference type="Proteomes" id="UP000015105">
    <property type="component" value="Chromosome 2D"/>
</dbReference>
<dbReference type="AlphaFoldDB" id="A0A453AIN5"/>
<sequence length="69" mass="7090">HPAPEEVPGSAMDCCFPCLGAKKKRKPPAPTEKPQIPPAAGDPPAPLPSFLPSSSSPSPPPPSRIRSSP</sequence>
<evidence type="ECO:0000256" key="1">
    <source>
        <dbReference type="SAM" id="MobiDB-lite"/>
    </source>
</evidence>
<name>A0A453AIN5_AEGTS</name>
<reference evidence="3" key="1">
    <citation type="journal article" date="2014" name="Science">
        <title>Ancient hybridizations among the ancestral genomes of bread wheat.</title>
        <authorList>
            <consortium name="International Wheat Genome Sequencing Consortium,"/>
            <person name="Marcussen T."/>
            <person name="Sandve S.R."/>
            <person name="Heier L."/>
            <person name="Spannagl M."/>
            <person name="Pfeifer M."/>
            <person name="Jakobsen K.S."/>
            <person name="Wulff B.B."/>
            <person name="Steuernagel B."/>
            <person name="Mayer K.F."/>
            <person name="Olsen O.A."/>
        </authorList>
    </citation>
    <scope>NUCLEOTIDE SEQUENCE [LARGE SCALE GENOMIC DNA]</scope>
    <source>
        <strain evidence="3">cv. AL8/78</strain>
    </source>
</reference>
<proteinExistence type="predicted"/>
<reference evidence="2" key="5">
    <citation type="journal article" date="2021" name="G3 (Bethesda)">
        <title>Aegilops tauschii genome assembly Aet v5.0 features greater sequence contiguity and improved annotation.</title>
        <authorList>
            <person name="Wang L."/>
            <person name="Zhu T."/>
            <person name="Rodriguez J.C."/>
            <person name="Deal K.R."/>
            <person name="Dubcovsky J."/>
            <person name="McGuire P.E."/>
            <person name="Lux T."/>
            <person name="Spannagl M."/>
            <person name="Mayer K.F.X."/>
            <person name="Baldrich P."/>
            <person name="Meyers B.C."/>
            <person name="Huo N."/>
            <person name="Gu Y.Q."/>
            <person name="Zhou H."/>
            <person name="Devos K.M."/>
            <person name="Bennetzen J.L."/>
            <person name="Unver T."/>
            <person name="Budak H."/>
            <person name="Gulick P.J."/>
            <person name="Galiba G."/>
            <person name="Kalapos B."/>
            <person name="Nelson D.R."/>
            <person name="Li P."/>
            <person name="You F.M."/>
            <person name="Luo M.C."/>
            <person name="Dvorak J."/>
        </authorList>
    </citation>
    <scope>NUCLEOTIDE SEQUENCE [LARGE SCALE GENOMIC DNA]</scope>
    <source>
        <strain evidence="2">cv. AL8/78</strain>
    </source>
</reference>
<feature type="compositionally biased region" description="Pro residues" evidence="1">
    <location>
        <begin position="28"/>
        <end position="49"/>
    </location>
</feature>
<organism evidence="2 3">
    <name type="scientific">Aegilops tauschii subsp. strangulata</name>
    <name type="common">Goatgrass</name>
    <dbReference type="NCBI Taxonomy" id="200361"/>
    <lineage>
        <taxon>Eukaryota</taxon>
        <taxon>Viridiplantae</taxon>
        <taxon>Streptophyta</taxon>
        <taxon>Embryophyta</taxon>
        <taxon>Tracheophyta</taxon>
        <taxon>Spermatophyta</taxon>
        <taxon>Magnoliopsida</taxon>
        <taxon>Liliopsida</taxon>
        <taxon>Poales</taxon>
        <taxon>Poaceae</taxon>
        <taxon>BOP clade</taxon>
        <taxon>Pooideae</taxon>
        <taxon>Triticodae</taxon>
        <taxon>Triticeae</taxon>
        <taxon>Triticinae</taxon>
        <taxon>Aegilops</taxon>
    </lineage>
</organism>
<evidence type="ECO:0000313" key="2">
    <source>
        <dbReference type="EnsemblPlants" id="AET2Gv20151200.10"/>
    </source>
</evidence>
<reference evidence="2" key="3">
    <citation type="journal article" date="2017" name="Nature">
        <title>Genome sequence of the progenitor of the wheat D genome Aegilops tauschii.</title>
        <authorList>
            <person name="Luo M.C."/>
            <person name="Gu Y.Q."/>
            <person name="Puiu D."/>
            <person name="Wang H."/>
            <person name="Twardziok S.O."/>
            <person name="Deal K.R."/>
            <person name="Huo N."/>
            <person name="Zhu T."/>
            <person name="Wang L."/>
            <person name="Wang Y."/>
            <person name="McGuire P.E."/>
            <person name="Liu S."/>
            <person name="Long H."/>
            <person name="Ramasamy R.K."/>
            <person name="Rodriguez J.C."/>
            <person name="Van S.L."/>
            <person name="Yuan L."/>
            <person name="Wang Z."/>
            <person name="Xia Z."/>
            <person name="Xiao L."/>
            <person name="Anderson O.D."/>
            <person name="Ouyang S."/>
            <person name="Liang Y."/>
            <person name="Zimin A.V."/>
            <person name="Pertea G."/>
            <person name="Qi P."/>
            <person name="Bennetzen J.L."/>
            <person name="Dai X."/>
            <person name="Dawson M.W."/>
            <person name="Muller H.G."/>
            <person name="Kugler K."/>
            <person name="Rivarola-Duarte L."/>
            <person name="Spannagl M."/>
            <person name="Mayer K.F.X."/>
            <person name="Lu F.H."/>
            <person name="Bevan M.W."/>
            <person name="Leroy P."/>
            <person name="Li P."/>
            <person name="You F.M."/>
            <person name="Sun Q."/>
            <person name="Liu Z."/>
            <person name="Lyons E."/>
            <person name="Wicker T."/>
            <person name="Salzberg S.L."/>
            <person name="Devos K.M."/>
            <person name="Dvorak J."/>
        </authorList>
    </citation>
    <scope>NUCLEOTIDE SEQUENCE [LARGE SCALE GENOMIC DNA]</scope>
    <source>
        <strain evidence="2">cv. AL8/78</strain>
    </source>
</reference>
<dbReference type="EnsemblPlants" id="AET2Gv20151200.10">
    <property type="protein sequence ID" value="AET2Gv20151200.10"/>
    <property type="gene ID" value="AET2Gv20151200"/>
</dbReference>
<accession>A0A453AIN5</accession>
<dbReference type="Gramene" id="AET2Gv20151200.10">
    <property type="protein sequence ID" value="AET2Gv20151200.10"/>
    <property type="gene ID" value="AET2Gv20151200"/>
</dbReference>
<reference evidence="3" key="2">
    <citation type="journal article" date="2017" name="Nat. Plants">
        <title>The Aegilops tauschii genome reveals multiple impacts of transposons.</title>
        <authorList>
            <person name="Zhao G."/>
            <person name="Zou C."/>
            <person name="Li K."/>
            <person name="Wang K."/>
            <person name="Li T."/>
            <person name="Gao L."/>
            <person name="Zhang X."/>
            <person name="Wang H."/>
            <person name="Yang Z."/>
            <person name="Liu X."/>
            <person name="Jiang W."/>
            <person name="Mao L."/>
            <person name="Kong X."/>
            <person name="Jiao Y."/>
            <person name="Jia J."/>
        </authorList>
    </citation>
    <scope>NUCLEOTIDE SEQUENCE [LARGE SCALE GENOMIC DNA]</scope>
    <source>
        <strain evidence="3">cv. AL8/78</strain>
    </source>
</reference>
<evidence type="ECO:0000313" key="3">
    <source>
        <dbReference type="Proteomes" id="UP000015105"/>
    </source>
</evidence>
<feature type="region of interest" description="Disordered" evidence="1">
    <location>
        <begin position="19"/>
        <end position="69"/>
    </location>
</feature>
<keyword evidence="3" id="KW-1185">Reference proteome</keyword>